<dbReference type="EMBL" id="FNAK01000008">
    <property type="protein sequence ID" value="SDE63676.1"/>
    <property type="molecule type" value="Genomic_DNA"/>
</dbReference>
<feature type="transmembrane region" description="Helical" evidence="1">
    <location>
        <begin position="40"/>
        <end position="63"/>
    </location>
</feature>
<keyword evidence="3" id="KW-1185">Reference proteome</keyword>
<keyword evidence="1" id="KW-1133">Transmembrane helix</keyword>
<accession>A0A1G7EJT2</accession>
<dbReference type="AlphaFoldDB" id="A0A1G7EJT2"/>
<keyword evidence="1" id="KW-0472">Membrane</keyword>
<protein>
    <submittedName>
        <fullName evidence="2">Uncharacterized protein</fullName>
    </submittedName>
</protein>
<sequence>MASETNKNHWIRLGAVVCMLLAGGLILISLGYIFDLSDETQTYLIFGLLIVEASLFIWSLTLFRCPFCSKNLIIRTIVLFEKNIPYSNMFWAPKECPKCEKGLP</sequence>
<evidence type="ECO:0000256" key="1">
    <source>
        <dbReference type="SAM" id="Phobius"/>
    </source>
</evidence>
<feature type="transmembrane region" description="Helical" evidence="1">
    <location>
        <begin position="12"/>
        <end position="34"/>
    </location>
</feature>
<evidence type="ECO:0000313" key="3">
    <source>
        <dbReference type="Proteomes" id="UP000183685"/>
    </source>
</evidence>
<evidence type="ECO:0000313" key="2">
    <source>
        <dbReference type="EMBL" id="SDE63676.1"/>
    </source>
</evidence>
<reference evidence="2 3" key="1">
    <citation type="submission" date="2016-10" db="EMBL/GenBank/DDBJ databases">
        <authorList>
            <person name="de Groot N.N."/>
        </authorList>
    </citation>
    <scope>NUCLEOTIDE SEQUENCE [LARGE SCALE GENOMIC DNA]</scope>
    <source>
        <strain evidence="2 3">CGMCC 1.9109</strain>
    </source>
</reference>
<name>A0A1G7EJT2_9PROT</name>
<keyword evidence="1" id="KW-0812">Transmembrane</keyword>
<proteinExistence type="predicted"/>
<organism evidence="2 3">
    <name type="scientific">Kordiimonas lacus</name>
    <dbReference type="NCBI Taxonomy" id="637679"/>
    <lineage>
        <taxon>Bacteria</taxon>
        <taxon>Pseudomonadati</taxon>
        <taxon>Pseudomonadota</taxon>
        <taxon>Alphaproteobacteria</taxon>
        <taxon>Kordiimonadales</taxon>
        <taxon>Kordiimonadaceae</taxon>
        <taxon>Kordiimonas</taxon>
    </lineage>
</organism>
<gene>
    <name evidence="2" type="ORF">SAMN04488071_3472</name>
</gene>
<dbReference type="Proteomes" id="UP000183685">
    <property type="component" value="Unassembled WGS sequence"/>
</dbReference>